<dbReference type="Proteomes" id="UP000310406">
    <property type="component" value="Unassembled WGS sequence"/>
</dbReference>
<evidence type="ECO:0000313" key="1">
    <source>
        <dbReference type="EMBL" id="THV61751.1"/>
    </source>
</evidence>
<organism evidence="1 2">
    <name type="scientific">Flagellimonas alvinocaridis</name>
    <dbReference type="NCBI Taxonomy" id="2530200"/>
    <lineage>
        <taxon>Bacteria</taxon>
        <taxon>Pseudomonadati</taxon>
        <taxon>Bacteroidota</taxon>
        <taxon>Flavobacteriia</taxon>
        <taxon>Flavobacteriales</taxon>
        <taxon>Flavobacteriaceae</taxon>
        <taxon>Flagellimonas</taxon>
    </lineage>
</organism>
<keyword evidence="2" id="KW-1185">Reference proteome</keyword>
<accession>A0A4S8RV17</accession>
<name>A0A4S8RV17_9FLAO</name>
<reference evidence="1 2" key="1">
    <citation type="submission" date="2019-03" db="EMBL/GenBank/DDBJ databases">
        <title>Muricauda SCR12 sp.nov, a marine bacterium isolated from Pacific Ocean:the Okinawa trough.</title>
        <authorList>
            <person name="Liu L."/>
        </authorList>
    </citation>
    <scope>NUCLEOTIDE SEQUENCE [LARGE SCALE GENOMIC DNA]</scope>
    <source>
        <strain evidence="1 2">SCR12</strain>
    </source>
</reference>
<protein>
    <submittedName>
        <fullName evidence="1">RagB/SusD family nutrient uptake outer membrane protein</fullName>
    </submittedName>
</protein>
<dbReference type="AlphaFoldDB" id="A0A4S8RV17"/>
<proteinExistence type="predicted"/>
<dbReference type="EMBL" id="SNTZ01000001">
    <property type="protein sequence ID" value="THV61751.1"/>
    <property type="molecule type" value="Genomic_DNA"/>
</dbReference>
<sequence length="18" mass="2046">MPQQELDNSPNLTQNPGY</sequence>
<comment type="caution">
    <text evidence="1">The sequence shown here is derived from an EMBL/GenBank/DDBJ whole genome shotgun (WGS) entry which is preliminary data.</text>
</comment>
<gene>
    <name evidence="1" type="ORF">EZV76_01145</name>
</gene>
<evidence type="ECO:0000313" key="2">
    <source>
        <dbReference type="Proteomes" id="UP000310406"/>
    </source>
</evidence>